<evidence type="ECO:0000313" key="2">
    <source>
        <dbReference type="EMBL" id="ESN99695.1"/>
    </source>
</evidence>
<reference evidence="2 4" key="2">
    <citation type="journal article" date="2013" name="Nature">
        <title>Insights into bilaterian evolution from three spiralian genomes.</title>
        <authorList>
            <person name="Simakov O."/>
            <person name="Marletaz F."/>
            <person name="Cho S.J."/>
            <person name="Edsinger-Gonzales E."/>
            <person name="Havlak P."/>
            <person name="Hellsten U."/>
            <person name="Kuo D.H."/>
            <person name="Larsson T."/>
            <person name="Lv J."/>
            <person name="Arendt D."/>
            <person name="Savage R."/>
            <person name="Osoegawa K."/>
            <person name="de Jong P."/>
            <person name="Grimwood J."/>
            <person name="Chapman J.A."/>
            <person name="Shapiro H."/>
            <person name="Aerts A."/>
            <person name="Otillar R.P."/>
            <person name="Terry A.Y."/>
            <person name="Boore J.L."/>
            <person name="Grigoriev I.V."/>
            <person name="Lindberg D.R."/>
            <person name="Seaver E.C."/>
            <person name="Weisblat D.A."/>
            <person name="Putnam N.H."/>
            <person name="Rokhsar D.S."/>
        </authorList>
    </citation>
    <scope>NUCLEOTIDE SEQUENCE</scope>
</reference>
<keyword evidence="1" id="KW-1133">Transmembrane helix</keyword>
<feature type="transmembrane region" description="Helical" evidence="1">
    <location>
        <begin position="70"/>
        <end position="91"/>
    </location>
</feature>
<evidence type="ECO:0000256" key="1">
    <source>
        <dbReference type="SAM" id="Phobius"/>
    </source>
</evidence>
<protein>
    <submittedName>
        <fullName evidence="2 3">Uncharacterized protein</fullName>
    </submittedName>
</protein>
<dbReference type="InterPro" id="IPR037185">
    <property type="entry name" value="EmrE-like"/>
</dbReference>
<feature type="transmembrane region" description="Helical" evidence="1">
    <location>
        <begin position="103"/>
        <end position="123"/>
    </location>
</feature>
<dbReference type="SUPFAM" id="SSF103481">
    <property type="entry name" value="Multidrug resistance efflux transporter EmrE"/>
    <property type="match status" value="1"/>
</dbReference>
<feature type="transmembrane region" description="Helical" evidence="1">
    <location>
        <begin position="129"/>
        <end position="145"/>
    </location>
</feature>
<dbReference type="EMBL" id="AMQM01005681">
    <property type="status" value="NOT_ANNOTATED_CDS"/>
    <property type="molecule type" value="Genomic_DNA"/>
</dbReference>
<dbReference type="OrthoDB" id="5854584at2759"/>
<dbReference type="RefSeq" id="XP_009022068.1">
    <property type="nucleotide sequence ID" value="XM_009023820.1"/>
</dbReference>
<reference evidence="4" key="1">
    <citation type="submission" date="2012-12" db="EMBL/GenBank/DDBJ databases">
        <authorList>
            <person name="Hellsten U."/>
            <person name="Grimwood J."/>
            <person name="Chapman J.A."/>
            <person name="Shapiro H."/>
            <person name="Aerts A."/>
            <person name="Otillar R.P."/>
            <person name="Terry A.Y."/>
            <person name="Boore J.L."/>
            <person name="Simakov O."/>
            <person name="Marletaz F."/>
            <person name="Cho S.-J."/>
            <person name="Edsinger-Gonzales E."/>
            <person name="Havlak P."/>
            <person name="Kuo D.-H."/>
            <person name="Larsson T."/>
            <person name="Lv J."/>
            <person name="Arendt D."/>
            <person name="Savage R."/>
            <person name="Osoegawa K."/>
            <person name="de Jong P."/>
            <person name="Lindberg D.R."/>
            <person name="Seaver E.C."/>
            <person name="Weisblat D.A."/>
            <person name="Putnam N.H."/>
            <person name="Grigoriev I.V."/>
            <person name="Rokhsar D.S."/>
        </authorList>
    </citation>
    <scope>NUCLEOTIDE SEQUENCE</scope>
</reference>
<dbReference type="CTD" id="20210307"/>
<feature type="transmembrane region" description="Helical" evidence="1">
    <location>
        <begin position="12"/>
        <end position="34"/>
    </location>
</feature>
<keyword evidence="4" id="KW-1185">Reference proteome</keyword>
<dbReference type="EnsemblMetazoa" id="HelroT185801">
    <property type="protein sequence ID" value="HelroP185801"/>
    <property type="gene ID" value="HelroG185801"/>
</dbReference>
<gene>
    <name evidence="3" type="primary">20210307</name>
    <name evidence="2" type="ORF">HELRODRAFT_185801</name>
</gene>
<dbReference type="Proteomes" id="UP000015101">
    <property type="component" value="Unassembled WGS sequence"/>
</dbReference>
<dbReference type="PANTHER" id="PTHR31965">
    <property type="entry name" value="TRANSMEMBRANE PROTEIN 42"/>
    <property type="match status" value="1"/>
</dbReference>
<reference evidence="3" key="3">
    <citation type="submission" date="2015-06" db="UniProtKB">
        <authorList>
            <consortium name="EnsemblMetazoa"/>
        </authorList>
    </citation>
    <scope>IDENTIFICATION</scope>
</reference>
<dbReference type="InterPro" id="IPR039632">
    <property type="entry name" value="TMEM42"/>
</dbReference>
<name>T1FNB0_HELRO</name>
<dbReference type="Gene3D" id="1.10.3730.20">
    <property type="match status" value="1"/>
</dbReference>
<evidence type="ECO:0000313" key="3">
    <source>
        <dbReference type="EnsemblMetazoa" id="HelroP185801"/>
    </source>
</evidence>
<dbReference type="AlphaFoldDB" id="T1FNB0"/>
<dbReference type="KEGG" id="hro:HELRODRAFT_185801"/>
<accession>T1FNB0</accession>
<keyword evidence="1" id="KW-0812">Transmembrane</keyword>
<organism evidence="3 4">
    <name type="scientific">Helobdella robusta</name>
    <name type="common">Californian leech</name>
    <dbReference type="NCBI Taxonomy" id="6412"/>
    <lineage>
        <taxon>Eukaryota</taxon>
        <taxon>Metazoa</taxon>
        <taxon>Spiralia</taxon>
        <taxon>Lophotrochozoa</taxon>
        <taxon>Annelida</taxon>
        <taxon>Clitellata</taxon>
        <taxon>Hirudinea</taxon>
        <taxon>Rhynchobdellida</taxon>
        <taxon>Glossiphoniidae</taxon>
        <taxon>Helobdella</taxon>
    </lineage>
</organism>
<dbReference type="InParanoid" id="T1FNB0"/>
<evidence type="ECO:0000313" key="4">
    <source>
        <dbReference type="Proteomes" id="UP000015101"/>
    </source>
</evidence>
<dbReference type="GeneID" id="20210307"/>
<dbReference type="eggNOG" id="ENOG502S96H">
    <property type="taxonomic scope" value="Eukaryota"/>
</dbReference>
<dbReference type="OMA" id="GSAACDW"/>
<dbReference type="HOGENOM" id="CLU_076687_3_2_1"/>
<sequence>MSATSSTGFHWSVMAGVFAACASISAKFAMSTFIHDVCFEFMSSSVTDVSPEHSTPSKLNYEHICYYPSMLFRVSCFAFVFICNGLMWTFFTKSLQLTNSLTATIINSSVNLFLTALVGWLLFEEVLNTMWVLGSAFIVVGLVIIQKHSFEQTALSQKKHL</sequence>
<dbReference type="PANTHER" id="PTHR31965:SF1">
    <property type="entry name" value="TRANSMEMBRANE PROTEIN 42"/>
    <property type="match status" value="1"/>
</dbReference>
<dbReference type="EMBL" id="KB097070">
    <property type="protein sequence ID" value="ESN99695.1"/>
    <property type="molecule type" value="Genomic_DNA"/>
</dbReference>
<proteinExistence type="predicted"/>
<keyword evidence="1" id="KW-0472">Membrane</keyword>